<keyword evidence="4 7" id="KW-1133">Transmembrane helix</keyword>
<feature type="chain" id="PRO_5046532456" description="Ion transport domain-containing protein" evidence="8">
    <location>
        <begin position="39"/>
        <end position="530"/>
    </location>
</feature>
<dbReference type="PANTHER" id="PTHR45689">
    <property type="entry name" value="I[[H]] CHANNEL, ISOFORM E"/>
    <property type="match status" value="1"/>
</dbReference>
<keyword evidence="3 7" id="KW-0812">Transmembrane</keyword>
<feature type="domain" description="Ion transport" evidence="9">
    <location>
        <begin position="17"/>
        <end position="271"/>
    </location>
</feature>
<organism evidence="10 11">
    <name type="scientific">Prorocentrum cordatum</name>
    <dbReference type="NCBI Taxonomy" id="2364126"/>
    <lineage>
        <taxon>Eukaryota</taxon>
        <taxon>Sar</taxon>
        <taxon>Alveolata</taxon>
        <taxon>Dinophyceae</taxon>
        <taxon>Prorocentrales</taxon>
        <taxon>Prorocentraceae</taxon>
        <taxon>Prorocentrum</taxon>
    </lineage>
</organism>
<proteinExistence type="predicted"/>
<dbReference type="Gene3D" id="1.10.287.70">
    <property type="match status" value="1"/>
</dbReference>
<evidence type="ECO:0000313" key="11">
    <source>
        <dbReference type="Proteomes" id="UP001189429"/>
    </source>
</evidence>
<dbReference type="Pfam" id="PF00520">
    <property type="entry name" value="Ion_trans"/>
    <property type="match status" value="1"/>
</dbReference>
<feature type="transmembrane region" description="Helical" evidence="7">
    <location>
        <begin position="160"/>
        <end position="185"/>
    </location>
</feature>
<sequence>MWPALLVAHPTSPSRLAWHVLGALLILSDLFRLPLELAFRPEEADFSRALDWITLLYWTLNMPAELVTGYVEHGLVVLSPRRILIRYLKTWFLVDVLVLVPDWIFTIGSLRHREGGSSQGYSRFLNVVRLVRLARLLRLLKLRKIHDMLNEMITSEYVSVLMNIVTMILVLLLINHLISCAWFAVGNSQDSHTPSWTTTANMVDVNDWVYMYAMSFHWSITHGGRRTPATVEVSPENLSERIFAIVVVIFALVVFSYIVGSITSSLAQLRSMHAEESTLFWDLRRYLQNRVTRTLSLRIQKYLEYAWRVQQERKPAKSIRLMCLLSEQLFSELQCEMAVAQLQVHPFLAKLCDASTVTAQRLANAGISHKLVARGDFLFYPGEAATHLFIVVEGSSEYSRVDVSGNVCREAVKNNEDWIAEPVLWTKWLHRGLLTALEDGDELAIDGKKFGELARLNPKAHTFASKYAHNFIKWLNDQDPRDLTDISQGEDMRDLVQSFMGHGDDHDHDNGESDNVVITASMTPMFSTPS</sequence>
<dbReference type="InterPro" id="IPR051413">
    <property type="entry name" value="K/Na_HCN_channel"/>
</dbReference>
<dbReference type="Gene3D" id="2.60.120.10">
    <property type="entry name" value="Jelly Rolls"/>
    <property type="match status" value="1"/>
</dbReference>
<keyword evidence="8" id="KW-0732">Signal</keyword>
<feature type="signal peptide" evidence="8">
    <location>
        <begin position="1"/>
        <end position="38"/>
    </location>
</feature>
<evidence type="ECO:0000256" key="1">
    <source>
        <dbReference type="ARBA" id="ARBA00004141"/>
    </source>
</evidence>
<protein>
    <recommendedName>
        <fullName evidence="9">Ion transport domain-containing protein</fullName>
    </recommendedName>
</protein>
<dbReference type="InterPro" id="IPR000595">
    <property type="entry name" value="cNMP-bd_dom"/>
</dbReference>
<dbReference type="CDD" id="cd00038">
    <property type="entry name" value="CAP_ED"/>
    <property type="match status" value="1"/>
</dbReference>
<keyword evidence="5" id="KW-0406">Ion transport</keyword>
<dbReference type="SUPFAM" id="SSF81324">
    <property type="entry name" value="Voltage-gated potassium channels"/>
    <property type="match status" value="1"/>
</dbReference>
<evidence type="ECO:0000256" key="6">
    <source>
        <dbReference type="ARBA" id="ARBA00023136"/>
    </source>
</evidence>
<evidence type="ECO:0000256" key="4">
    <source>
        <dbReference type="ARBA" id="ARBA00022989"/>
    </source>
</evidence>
<evidence type="ECO:0000259" key="9">
    <source>
        <dbReference type="Pfam" id="PF00520"/>
    </source>
</evidence>
<evidence type="ECO:0000256" key="2">
    <source>
        <dbReference type="ARBA" id="ARBA00022448"/>
    </source>
</evidence>
<evidence type="ECO:0000313" key="10">
    <source>
        <dbReference type="EMBL" id="CAK0866886.1"/>
    </source>
</evidence>
<comment type="subcellular location">
    <subcellularLocation>
        <location evidence="1">Membrane</location>
        <topology evidence="1">Multi-pass membrane protein</topology>
    </subcellularLocation>
</comment>
<dbReference type="Proteomes" id="UP001189429">
    <property type="component" value="Unassembled WGS sequence"/>
</dbReference>
<dbReference type="PANTHER" id="PTHR45689:SF5">
    <property type="entry name" value="I[[H]] CHANNEL, ISOFORM E"/>
    <property type="match status" value="1"/>
</dbReference>
<comment type="caution">
    <text evidence="10">The sequence shown here is derived from an EMBL/GenBank/DDBJ whole genome shotgun (WGS) entry which is preliminary data.</text>
</comment>
<dbReference type="InterPro" id="IPR005821">
    <property type="entry name" value="Ion_trans_dom"/>
</dbReference>
<dbReference type="SUPFAM" id="SSF51206">
    <property type="entry name" value="cAMP-binding domain-like"/>
    <property type="match status" value="1"/>
</dbReference>
<gene>
    <name evidence="10" type="ORF">PCOR1329_LOCUS53960</name>
</gene>
<feature type="transmembrane region" description="Helical" evidence="7">
    <location>
        <begin position="242"/>
        <end position="262"/>
    </location>
</feature>
<dbReference type="InterPro" id="IPR014710">
    <property type="entry name" value="RmlC-like_jellyroll"/>
</dbReference>
<accession>A0ABN9V2C0</accession>
<reference evidence="10" key="1">
    <citation type="submission" date="2023-10" db="EMBL/GenBank/DDBJ databases">
        <authorList>
            <person name="Chen Y."/>
            <person name="Shah S."/>
            <person name="Dougan E. K."/>
            <person name="Thang M."/>
            <person name="Chan C."/>
        </authorList>
    </citation>
    <scope>NUCLEOTIDE SEQUENCE [LARGE SCALE GENOMIC DNA]</scope>
</reference>
<keyword evidence="6 7" id="KW-0472">Membrane</keyword>
<keyword evidence="2" id="KW-0813">Transport</keyword>
<name>A0ABN9V2C0_9DINO</name>
<evidence type="ECO:0000256" key="3">
    <source>
        <dbReference type="ARBA" id="ARBA00022692"/>
    </source>
</evidence>
<dbReference type="EMBL" id="CAUYUJ010016586">
    <property type="protein sequence ID" value="CAK0866886.1"/>
    <property type="molecule type" value="Genomic_DNA"/>
</dbReference>
<evidence type="ECO:0000256" key="7">
    <source>
        <dbReference type="SAM" id="Phobius"/>
    </source>
</evidence>
<dbReference type="InterPro" id="IPR018490">
    <property type="entry name" value="cNMP-bd_dom_sf"/>
</dbReference>
<evidence type="ECO:0000256" key="8">
    <source>
        <dbReference type="SAM" id="SignalP"/>
    </source>
</evidence>
<evidence type="ECO:0000256" key="5">
    <source>
        <dbReference type="ARBA" id="ARBA00023065"/>
    </source>
</evidence>
<keyword evidence="11" id="KW-1185">Reference proteome</keyword>